<evidence type="ECO:0000313" key="2">
    <source>
        <dbReference type="Proteomes" id="UP000234323"/>
    </source>
</evidence>
<dbReference type="VEuPathDB" id="FungiDB:FUN_011758"/>
<name>A0A2I1H644_9GLOM</name>
<evidence type="ECO:0000313" key="1">
    <source>
        <dbReference type="EMBL" id="PKY54346.1"/>
    </source>
</evidence>
<dbReference type="VEuPathDB" id="FungiDB:RhiirA1_396562"/>
<dbReference type="AlphaFoldDB" id="A0A2I1H644"/>
<organism evidence="1 2">
    <name type="scientific">Rhizophagus irregularis</name>
    <dbReference type="NCBI Taxonomy" id="588596"/>
    <lineage>
        <taxon>Eukaryota</taxon>
        <taxon>Fungi</taxon>
        <taxon>Fungi incertae sedis</taxon>
        <taxon>Mucoromycota</taxon>
        <taxon>Glomeromycotina</taxon>
        <taxon>Glomeromycetes</taxon>
        <taxon>Glomerales</taxon>
        <taxon>Glomeraceae</taxon>
        <taxon>Rhizophagus</taxon>
    </lineage>
</organism>
<comment type="caution">
    <text evidence="1">The sequence shown here is derived from an EMBL/GenBank/DDBJ whole genome shotgun (WGS) entry which is preliminary data.</text>
</comment>
<accession>A0A2I1H644</accession>
<sequence length="371" mass="42120">MTKYYPEYLDWHAKLTGLPSVLTDKIHTNLYKRYKKETGLEPWQLSEAVITKGESTIITPASETVNVEAVNVEGNAEGTSTNTKQNSVATAKDTSAQIIEELDSLHLETPPETVDSLRAYEKDTDEAQRFLDRMGNDFRWPTSMPQNTRDQVFWVFTDIYVTEDDQEYALNCIYFYNSLDNGMFDEHKQDWVLVYKQSVVEYGEKKSNKQRSDLDREMPGALYLPVDSLLRGEFLNPKIPAARAVLSQRSAGGGEYNYETILPYEVRSYLGTAGWERQAVVAPGYGAPAKLFLATDPFQVSIGDDNNWSRWVQTNTLRVWERKAGDQVDSSLIGNDVLDQFTYVHRSGGGLFFLNQRHEGPLSAYLDNLSP</sequence>
<dbReference type="Proteomes" id="UP000234323">
    <property type="component" value="Unassembled WGS sequence"/>
</dbReference>
<gene>
    <name evidence="1" type="ORF">RhiirA4_548175</name>
</gene>
<protein>
    <submittedName>
        <fullName evidence="1">Uncharacterized protein</fullName>
    </submittedName>
</protein>
<keyword evidence="2" id="KW-1185">Reference proteome</keyword>
<proteinExistence type="predicted"/>
<reference evidence="1 2" key="1">
    <citation type="submission" date="2015-10" db="EMBL/GenBank/DDBJ databases">
        <title>Genome analyses suggest a sexual origin of heterokaryosis in a supposedly ancient asexual fungus.</title>
        <authorList>
            <person name="Ropars J."/>
            <person name="Sedzielewska K."/>
            <person name="Noel J."/>
            <person name="Charron P."/>
            <person name="Farinelli L."/>
            <person name="Marton T."/>
            <person name="Kruger M."/>
            <person name="Pelin A."/>
            <person name="Brachmann A."/>
            <person name="Corradi N."/>
        </authorList>
    </citation>
    <scope>NUCLEOTIDE SEQUENCE [LARGE SCALE GENOMIC DNA]</scope>
    <source>
        <strain evidence="1 2">A4</strain>
    </source>
</reference>
<dbReference type="VEuPathDB" id="FungiDB:RhiirFUN_016680"/>
<dbReference type="EMBL" id="LLXI01001587">
    <property type="protein sequence ID" value="PKY54346.1"/>
    <property type="molecule type" value="Genomic_DNA"/>
</dbReference>